<dbReference type="InterPro" id="IPR036397">
    <property type="entry name" value="RNaseH_sf"/>
</dbReference>
<dbReference type="PANTHER" id="PTHR46585:SF1">
    <property type="entry name" value="CHROMO DOMAIN-CONTAINING PROTEIN"/>
    <property type="match status" value="1"/>
</dbReference>
<gene>
    <name evidence="3" type="primary">LOC111109007</name>
</gene>
<dbReference type="InterPro" id="IPR012337">
    <property type="entry name" value="RNaseH-like_sf"/>
</dbReference>
<dbReference type="GeneID" id="111109007"/>
<sequence>MSWEDYLAKIYYDPVNAGSFSGPEKLYRYVRKAGKYVLSKYKIRKWLQRQEAYSLQRGVRRRFKTNKVITLGIDDQWDVDLMDMSKFSKENSGFSFILVVIDIFSKFLWMRPLKDKKGQSVTAAFPNILQEVRHPSRLRSDKGQEFRSKAFNALLKEQTIEHVYAQSTEIKANYAERVIKTMKTKLYRYITYKQSHCYVDKLQDFVKNYNATYHRTIGMAPVKETKADETNLWWRMYWPKKTPVKVKTKSVRKPFKLKIGDHVRISHLRNIFTREYDEKWSGESFLVSERRLRGGIPIYRLKDYLNEDIKGTFYQPELQKVELRESDVFKVDKILKTKGRGRNKQYFVKWCSLELGNQRYIEVDTVMDKNEDLHYHIGGNIRSDNPYVDIRKYWKPENEMNLVTTKKGYVFGQLNM</sequence>
<proteinExistence type="predicted"/>
<dbReference type="AlphaFoldDB" id="A0A8B8BDF3"/>
<evidence type="ECO:0000259" key="1">
    <source>
        <dbReference type="PROSITE" id="PS50994"/>
    </source>
</evidence>
<dbReference type="SUPFAM" id="SSF53098">
    <property type="entry name" value="Ribonuclease H-like"/>
    <property type="match status" value="1"/>
</dbReference>
<dbReference type="RefSeq" id="XP_022300804.1">
    <property type="nucleotide sequence ID" value="XM_022445096.1"/>
</dbReference>
<dbReference type="PANTHER" id="PTHR46585">
    <property type="entry name" value="INTEGRASE CORE DOMAIN CONTAINING PROTEIN"/>
    <property type="match status" value="1"/>
</dbReference>
<evidence type="ECO:0000313" key="3">
    <source>
        <dbReference type="RefSeq" id="XP_022300804.1"/>
    </source>
</evidence>
<dbReference type="SUPFAM" id="SSF54160">
    <property type="entry name" value="Chromo domain-like"/>
    <property type="match status" value="1"/>
</dbReference>
<accession>A0A8B8BDF3</accession>
<dbReference type="GO" id="GO:0015074">
    <property type="term" value="P:DNA integration"/>
    <property type="evidence" value="ECO:0007669"/>
    <property type="project" value="InterPro"/>
</dbReference>
<evidence type="ECO:0000313" key="2">
    <source>
        <dbReference type="Proteomes" id="UP000694844"/>
    </source>
</evidence>
<reference evidence="3" key="1">
    <citation type="submission" date="2025-08" db="UniProtKB">
        <authorList>
            <consortium name="RefSeq"/>
        </authorList>
    </citation>
    <scope>IDENTIFICATION</scope>
    <source>
        <tissue evidence="3">Whole sample</tissue>
    </source>
</reference>
<feature type="domain" description="Integrase catalytic" evidence="1">
    <location>
        <begin position="63"/>
        <end position="229"/>
    </location>
</feature>
<dbReference type="KEGG" id="cvn:111109007"/>
<dbReference type="GO" id="GO:0003676">
    <property type="term" value="F:nucleic acid binding"/>
    <property type="evidence" value="ECO:0007669"/>
    <property type="project" value="InterPro"/>
</dbReference>
<dbReference type="PROSITE" id="PS50994">
    <property type="entry name" value="INTEGRASE"/>
    <property type="match status" value="1"/>
</dbReference>
<dbReference type="InterPro" id="IPR016197">
    <property type="entry name" value="Chromo-like_dom_sf"/>
</dbReference>
<keyword evidence="2" id="KW-1185">Reference proteome</keyword>
<dbReference type="Pfam" id="PF00665">
    <property type="entry name" value="rve"/>
    <property type="match status" value="1"/>
</dbReference>
<organism evidence="2 3">
    <name type="scientific">Crassostrea virginica</name>
    <name type="common">Eastern oyster</name>
    <dbReference type="NCBI Taxonomy" id="6565"/>
    <lineage>
        <taxon>Eukaryota</taxon>
        <taxon>Metazoa</taxon>
        <taxon>Spiralia</taxon>
        <taxon>Lophotrochozoa</taxon>
        <taxon>Mollusca</taxon>
        <taxon>Bivalvia</taxon>
        <taxon>Autobranchia</taxon>
        <taxon>Pteriomorphia</taxon>
        <taxon>Ostreida</taxon>
        <taxon>Ostreoidea</taxon>
        <taxon>Ostreidae</taxon>
        <taxon>Crassostrea</taxon>
    </lineage>
</organism>
<name>A0A8B8BDF3_CRAVI</name>
<protein>
    <submittedName>
        <fullName evidence="3">Uncharacterized protein LOC111109007</fullName>
    </submittedName>
</protein>
<dbReference type="Gene3D" id="3.30.420.10">
    <property type="entry name" value="Ribonuclease H-like superfamily/Ribonuclease H"/>
    <property type="match status" value="1"/>
</dbReference>
<dbReference type="Proteomes" id="UP000694844">
    <property type="component" value="Chromosome 8"/>
</dbReference>
<dbReference type="OrthoDB" id="6043271at2759"/>
<dbReference type="InterPro" id="IPR001584">
    <property type="entry name" value="Integrase_cat-core"/>
</dbReference>